<evidence type="ECO:0000256" key="1">
    <source>
        <dbReference type="ARBA" id="ARBA00022578"/>
    </source>
</evidence>
<dbReference type="Pfam" id="PF03108">
    <property type="entry name" value="DBD_Tnp_Mut"/>
    <property type="match status" value="1"/>
</dbReference>
<dbReference type="InterPro" id="IPR058594">
    <property type="entry name" value="PB1-like_dom_pln"/>
</dbReference>
<protein>
    <recommendedName>
        <fullName evidence="5">Zinc finger PMZ-type domain-containing protein</fullName>
    </recommendedName>
</protein>
<keyword evidence="1" id="KW-0815">Transposition</keyword>
<dbReference type="GO" id="GO:0004803">
    <property type="term" value="F:transposase activity"/>
    <property type="evidence" value="ECO:0007669"/>
    <property type="project" value="InterPro"/>
</dbReference>
<keyword evidence="7" id="KW-1185">Reference proteome</keyword>
<accession>A0AAV6X1K1</accession>
<dbReference type="GO" id="GO:0003677">
    <property type="term" value="F:DNA binding"/>
    <property type="evidence" value="ECO:0007669"/>
    <property type="project" value="UniProtKB-KW"/>
</dbReference>
<keyword evidence="3" id="KW-0233">DNA recombination</keyword>
<proteinExistence type="predicted"/>
<dbReference type="PANTHER" id="PTHR31973">
    <property type="entry name" value="POLYPROTEIN, PUTATIVE-RELATED"/>
    <property type="match status" value="1"/>
</dbReference>
<dbReference type="EMBL" id="WHWC01000012">
    <property type="protein sequence ID" value="KAG8373020.1"/>
    <property type="molecule type" value="Genomic_DNA"/>
</dbReference>
<dbReference type="GO" id="GO:0008270">
    <property type="term" value="F:zinc ion binding"/>
    <property type="evidence" value="ECO:0007669"/>
    <property type="project" value="InterPro"/>
</dbReference>
<dbReference type="InterPro" id="IPR004332">
    <property type="entry name" value="Transposase_MuDR"/>
</dbReference>
<feature type="domain" description="Zinc finger PMZ-type" evidence="5">
    <location>
        <begin position="576"/>
        <end position="598"/>
    </location>
</feature>
<reference evidence="6" key="1">
    <citation type="submission" date="2019-10" db="EMBL/GenBank/DDBJ databases">
        <authorList>
            <person name="Zhang R."/>
            <person name="Pan Y."/>
            <person name="Wang J."/>
            <person name="Ma R."/>
            <person name="Yu S."/>
        </authorList>
    </citation>
    <scope>NUCLEOTIDE SEQUENCE</scope>
    <source>
        <strain evidence="6">LA-IB0</strain>
        <tissue evidence="6">Leaf</tissue>
    </source>
</reference>
<dbReference type="InterPro" id="IPR001207">
    <property type="entry name" value="Transposase_mutator"/>
</dbReference>
<organism evidence="6 7">
    <name type="scientific">Buddleja alternifolia</name>
    <dbReference type="NCBI Taxonomy" id="168488"/>
    <lineage>
        <taxon>Eukaryota</taxon>
        <taxon>Viridiplantae</taxon>
        <taxon>Streptophyta</taxon>
        <taxon>Embryophyta</taxon>
        <taxon>Tracheophyta</taxon>
        <taxon>Spermatophyta</taxon>
        <taxon>Magnoliopsida</taxon>
        <taxon>eudicotyledons</taxon>
        <taxon>Gunneridae</taxon>
        <taxon>Pentapetalae</taxon>
        <taxon>asterids</taxon>
        <taxon>lamiids</taxon>
        <taxon>Lamiales</taxon>
        <taxon>Scrophulariaceae</taxon>
        <taxon>Buddlejeae</taxon>
        <taxon>Buddleja</taxon>
    </lineage>
</organism>
<keyword evidence="2" id="KW-0238">DNA-binding</keyword>
<dbReference type="InterPro" id="IPR006564">
    <property type="entry name" value="Znf_PMZ"/>
</dbReference>
<dbReference type="PROSITE" id="PS01007">
    <property type="entry name" value="TRANSPOSASE_MUTATOR"/>
    <property type="match status" value="1"/>
</dbReference>
<dbReference type="Pfam" id="PF10551">
    <property type="entry name" value="MULE"/>
    <property type="match status" value="1"/>
</dbReference>
<evidence type="ECO:0000259" key="5">
    <source>
        <dbReference type="SMART" id="SM00575"/>
    </source>
</evidence>
<comment type="caution">
    <text evidence="6">The sequence shown here is derived from an EMBL/GenBank/DDBJ whole genome shotgun (WGS) entry which is preliminary data.</text>
</comment>
<sequence>MSLRDPNLNDLPPPHYYQPVVTLVIYHGGQFSTRAPKYLGGEVSKFDHVDLNIVGFDYLDKICESLGYMGKKRYYNLETYGFVLISESHHVLQLCLLHESDREVPIYLEASLDVLSSQVGTSRAEVNESKFWGEESSKESIQLEDFTDSDYEVDIDDEDENGEGDNTLFETNVDREVEWEGNEETNSQNNENDEGDETDEMGDTMSDSSDFNSGKDFDDENGEKYPVFSEQDTYDPKFVVGLCFSNKKEFRQVVRSHAVNTKRNIKIPRNDKRRMYAKCAVKVCQWRIHALKVGNESSYQIREYHSKHNFGGVYHVKNCNSAWIGNFFEDLFRTDPNRNVDGFRQDVIKKINIHVSQNQAYRAKSSNPGSTVIMSMSGAGVFGIFYVCFKGLKDGFFASCRPYIGVDGCHLKGPNGGVLLATVGIDPNNNSFPICYAVVGRETKELWEWFLTLLKHDLQFERDYEWTFMSDKQKGFIPAFETVFPTADSRYCVRHLHGNMKVVGFWGDAYKKMIWKAARASTVGEFNTRMKEMTKFDKKVVERLNDKSLAREKQIHTMLEMIRKWLMQRMQENRDRKWELSGIPCKHALSAINAQELNPEDFVHQCYTVETYARVYAPCIYPVNGPDKWKETGQVPPIPPNLGKGVGRPPRARRKDAEVAESEEANDHVVDEGSSEPVADEGSSEPVADEGSSEHVAEAANEYELSTEHDWGLGDDWGVDWDKISKQASNMEAI</sequence>
<feature type="compositionally biased region" description="Acidic residues" evidence="4">
    <location>
        <begin position="191"/>
        <end position="202"/>
    </location>
</feature>
<feature type="region of interest" description="Disordered" evidence="4">
    <location>
        <begin position="631"/>
        <end position="720"/>
    </location>
</feature>
<feature type="compositionally biased region" description="Acidic residues" evidence="4">
    <location>
        <begin position="145"/>
        <end position="163"/>
    </location>
</feature>
<name>A0AAV6X1K1_9LAMI</name>
<evidence type="ECO:0000313" key="6">
    <source>
        <dbReference type="EMBL" id="KAG8373020.1"/>
    </source>
</evidence>
<evidence type="ECO:0000256" key="4">
    <source>
        <dbReference type="SAM" id="MobiDB-lite"/>
    </source>
</evidence>
<dbReference type="InterPro" id="IPR018289">
    <property type="entry name" value="MULE_transposase_dom"/>
</dbReference>
<dbReference type="Pfam" id="PF26130">
    <property type="entry name" value="PB1-like"/>
    <property type="match status" value="1"/>
</dbReference>
<dbReference type="PANTHER" id="PTHR31973:SF191">
    <property type="entry name" value="OS05G0489400 PROTEIN"/>
    <property type="match status" value="1"/>
</dbReference>
<dbReference type="AlphaFoldDB" id="A0AAV6X1K1"/>
<feature type="region of interest" description="Disordered" evidence="4">
    <location>
        <begin position="129"/>
        <end position="228"/>
    </location>
</feature>
<gene>
    <name evidence="6" type="ORF">BUALT_Bualt12G0127500</name>
</gene>
<dbReference type="SMART" id="SM00575">
    <property type="entry name" value="ZnF_PMZ"/>
    <property type="match status" value="1"/>
</dbReference>
<dbReference type="GO" id="GO:0006313">
    <property type="term" value="P:DNA transposition"/>
    <property type="evidence" value="ECO:0007669"/>
    <property type="project" value="InterPro"/>
</dbReference>
<evidence type="ECO:0000256" key="3">
    <source>
        <dbReference type="ARBA" id="ARBA00023172"/>
    </source>
</evidence>
<evidence type="ECO:0000256" key="2">
    <source>
        <dbReference type="ARBA" id="ARBA00023125"/>
    </source>
</evidence>
<evidence type="ECO:0000313" key="7">
    <source>
        <dbReference type="Proteomes" id="UP000826271"/>
    </source>
</evidence>
<dbReference type="Proteomes" id="UP000826271">
    <property type="component" value="Unassembled WGS sequence"/>
</dbReference>
<feature type="compositionally biased region" description="Basic and acidic residues" evidence="4">
    <location>
        <begin position="129"/>
        <end position="138"/>
    </location>
</feature>